<feature type="repeat" description="TPR" evidence="1">
    <location>
        <begin position="385"/>
        <end position="418"/>
    </location>
</feature>
<reference evidence="3" key="1">
    <citation type="journal article" date="2014" name="Genome Biol. Evol.">
        <title>Pangenome evidence for extensive interdomain horizontal transfer affecting lineage core and shell genes in uncultured planktonic thaumarchaeota and euryarchaeota.</title>
        <authorList>
            <person name="Deschamps P."/>
            <person name="Zivanovic Y."/>
            <person name="Moreira D."/>
            <person name="Rodriguez-Valera F."/>
            <person name="Lopez-Garcia P."/>
        </authorList>
    </citation>
    <scope>NUCLEOTIDE SEQUENCE</scope>
</reference>
<dbReference type="PANTHER" id="PTHR12558">
    <property type="entry name" value="CELL DIVISION CYCLE 16,23,27"/>
    <property type="match status" value="1"/>
</dbReference>
<feature type="transmembrane region" description="Helical" evidence="2">
    <location>
        <begin position="144"/>
        <end position="161"/>
    </location>
</feature>
<feature type="transmembrane region" description="Helical" evidence="2">
    <location>
        <begin position="191"/>
        <end position="210"/>
    </location>
</feature>
<organism evidence="3">
    <name type="scientific">uncultured marine group II/III euryarchaeote KM3_164_G07</name>
    <dbReference type="NCBI Taxonomy" id="1457918"/>
    <lineage>
        <taxon>Archaea</taxon>
        <taxon>Methanobacteriati</taxon>
        <taxon>Methanobacteriota</taxon>
        <taxon>environmental samples</taxon>
    </lineage>
</organism>
<name>A0A075GNR6_9EURY</name>
<dbReference type="PANTHER" id="PTHR12558:SF13">
    <property type="entry name" value="CELL DIVISION CYCLE PROTEIN 27 HOMOLOG"/>
    <property type="match status" value="1"/>
</dbReference>
<dbReference type="SMART" id="SM00028">
    <property type="entry name" value="TPR"/>
    <property type="match status" value="7"/>
</dbReference>
<feature type="transmembrane region" description="Helical" evidence="2">
    <location>
        <begin position="31"/>
        <end position="50"/>
    </location>
</feature>
<keyword evidence="2" id="KW-1133">Transmembrane helix</keyword>
<feature type="transmembrane region" description="Helical" evidence="2">
    <location>
        <begin position="167"/>
        <end position="184"/>
    </location>
</feature>
<dbReference type="EMBL" id="KF900679">
    <property type="protein sequence ID" value="AIF03403.1"/>
    <property type="molecule type" value="Genomic_DNA"/>
</dbReference>
<accession>A0A075GNR6</accession>
<feature type="transmembrane region" description="Helical" evidence="2">
    <location>
        <begin position="118"/>
        <end position="137"/>
    </location>
</feature>
<dbReference type="AlphaFoldDB" id="A0A075GNR6"/>
<feature type="transmembrane region" description="Helical" evidence="2">
    <location>
        <begin position="216"/>
        <end position="235"/>
    </location>
</feature>
<keyword evidence="2" id="KW-0472">Membrane</keyword>
<keyword evidence="2" id="KW-0812">Transmembrane</keyword>
<sequence length="541" mass="58318">MGTGDDEGTAETGRVMQGIQDFLRGRSRDTVLFALALLALAWAGLAVWRVTGLAQLQLGGVVLGALLFTCSGLGLVLMLNLHTSRREPGDTLTAGIILSLGGVVAASIGIWLALAWAVAAATATGGVGVILLLRGLGLLPQSQLSLGISMALGGGAILPLAVLRPEAVWMLLPLLLLGLGMAGLHHRRYQLAGFVLGCYLAGLGCIGWLVSPEVAAGGLLGGGLTMSGSGMLFLLRRSDREARRVMLAEVETALAGGHPSAALEGANRVMLRAQQDGMLLEDDRLWASKARALMGHRQYDRAIIYFSMALEIAPQDEHLWFEKGTLYQRLGQWPGAAKCFAQATELEYTFPEAWLALGLARERLAELTQAEEALLTGLELGCEPAAAYLGLGRVLAGMGKVRDALKALEQAIALEPENPDPYMARGDIYLSLKDFERACEKGYSRAVQHQPDLKEGWWKLAEVYRLQQAPVLVLMALTRILEADPDDVRALWERADQHYQTKQLADAMADLHKLLALDPGHQKARQFKALILEKLDGEGWS</sequence>
<feature type="transmembrane region" description="Helical" evidence="2">
    <location>
        <begin position="91"/>
        <end position="112"/>
    </location>
</feature>
<evidence type="ECO:0000313" key="3">
    <source>
        <dbReference type="EMBL" id="AIF03403.1"/>
    </source>
</evidence>
<evidence type="ECO:0000256" key="1">
    <source>
        <dbReference type="PROSITE-ProRule" id="PRU00339"/>
    </source>
</evidence>
<feature type="repeat" description="TPR" evidence="1">
    <location>
        <begin position="283"/>
        <end position="316"/>
    </location>
</feature>
<dbReference type="SUPFAM" id="SSF48452">
    <property type="entry name" value="TPR-like"/>
    <property type="match status" value="1"/>
</dbReference>
<dbReference type="InterPro" id="IPR019734">
    <property type="entry name" value="TPR_rpt"/>
</dbReference>
<dbReference type="PROSITE" id="PS50293">
    <property type="entry name" value="TPR_REGION"/>
    <property type="match status" value="1"/>
</dbReference>
<dbReference type="Gene3D" id="1.25.40.10">
    <property type="entry name" value="Tetratricopeptide repeat domain"/>
    <property type="match status" value="3"/>
</dbReference>
<dbReference type="InterPro" id="IPR011990">
    <property type="entry name" value="TPR-like_helical_dom_sf"/>
</dbReference>
<dbReference type="PROSITE" id="PS50005">
    <property type="entry name" value="TPR"/>
    <property type="match status" value="2"/>
</dbReference>
<protein>
    <submittedName>
        <fullName evidence="3">TPR repeat-containing protein</fullName>
    </submittedName>
</protein>
<keyword evidence="1" id="KW-0802">TPR repeat</keyword>
<feature type="transmembrane region" description="Helical" evidence="2">
    <location>
        <begin position="56"/>
        <end position="79"/>
    </location>
</feature>
<proteinExistence type="predicted"/>
<dbReference type="Pfam" id="PF13432">
    <property type="entry name" value="TPR_16"/>
    <property type="match status" value="3"/>
</dbReference>
<evidence type="ECO:0000256" key="2">
    <source>
        <dbReference type="SAM" id="Phobius"/>
    </source>
</evidence>